<reference evidence="9 10" key="1">
    <citation type="journal article" date="2018" name="J. Allergy Clin. Immunol.">
        <title>High-quality assembly of Dermatophagoides pteronyssinus genome and transcriptome reveals a wide range of novel allergens.</title>
        <authorList>
            <person name="Liu X.Y."/>
            <person name="Yang K.Y."/>
            <person name="Wang M.Q."/>
            <person name="Kwok J.S."/>
            <person name="Zeng X."/>
            <person name="Yang Z."/>
            <person name="Xiao X.J."/>
            <person name="Lau C.P."/>
            <person name="Li Y."/>
            <person name="Huang Z.M."/>
            <person name="Ba J.G."/>
            <person name="Yim A.K."/>
            <person name="Ouyang C.Y."/>
            <person name="Ngai S.M."/>
            <person name="Chan T.F."/>
            <person name="Leung E.L."/>
            <person name="Liu L."/>
            <person name="Liu Z.G."/>
            <person name="Tsui S.K."/>
        </authorList>
    </citation>
    <scope>NUCLEOTIDE SEQUENCE [LARGE SCALE GENOMIC DNA]</scope>
    <source>
        <strain evidence="9">Derp</strain>
    </source>
</reference>
<dbReference type="Proteomes" id="UP000887458">
    <property type="component" value="Unassembled WGS sequence"/>
</dbReference>
<keyword evidence="4" id="KW-0653">Protein transport</keyword>
<evidence type="ECO:0000256" key="5">
    <source>
        <dbReference type="ARBA" id="ARBA00023010"/>
    </source>
</evidence>
<sequence>MSQSSSFNNDRQSMNYSLFDSLAMDSPIAYQRNFSRFSKLADRSRTLFGGNNSSASFAAIDESPTLSQSNISADLHHQSMNITIQSPISTSKLINISSSNATIQYSQNNLDDQHITEDEMARLAIFESFFELNQKYLPPLDLQHSPSQHSTTNVFTMMDLFQQTCDDNLLVTQRLLENKNQHSEYQLNYLNKFCQLIRLERNIWCLLKVLLGDRCTATMITNNNHQRNLLAAANNNSGFGELNNQSIMDMEMEIEEDMRLRLNDSELVERAMEKNSMLREMQIIIDWLESMYEDEEEKSMEKMDFYSDGPAYWENTLHQLKISSKQQQQQRSSMFMTAASLGTGKNSRILCQEMDPDAPIRNGQPLHDLDKEDENRLFHHLFKLIRSGRLPEGKEIAERFGYFWLSAALEGWIFHNDRNYNEKSEQLNNEQNDQLMTSSSPNSRISIASQYSSTVKQLAPIEGNPYRDLWKLSSWKCSKMDGTNLYERAIFSTFSGNRSVLMPLCNKWMDKLWAYFKCSLDVHLENLLIDTNISKPDMQPRSNIELPDSYWDNRLTPDEIFRELETQFNLQTSSFITRLEEECYRAIVKDIILSNIDSLVDHLYEWSKTIQTNRESRTKMIADQISRSSWNKLRDMEEELMVKIIEPNLLRLFAHIVICLKELNLINIERHSILCVEILEIYIGFLIEYKLVELIAFYTSFLPETKQVRTFATLLETIDDESDRRLCLIIAKNAKLNLSAILSMVIENIRLNKTGYQLLNAKSIPFANFGHFQSDNMKNIDERCGVDESKSKIAKLLSNTVTEDDIRKINSLDWLLLDGDNPQYLELLWQANALIRNFLLEQKIDLAFETFNKLPSNIINESYNEWKLSLNFDYGFDIENVIREYLCHSSYFEANEAFKKWHHFLYTTKPREPTKPKTPINRIADRVLYEQRQKQFEQDMEIWRNQLNVQASNTTKKLLAFLCFPNGIWLDVVDSNLMQEIYMNQDRQTIDTNDIHSSRNQISIAEATAGEEAPSVLSTEIVIAGNDQQQQQQMHSEAVDDDYNDNDNDDAQSLMTINSIGMCKEHELVIRQQLERKRNEWQNCRPGQMDGLRRIYIPQFCFLLHSVYRDSGDHQQCLRVADLVADENQRLHTTFTQENLSDFLALIRESAIKILDYKSDPFGCDSDNHQH</sequence>
<comment type="subcellular location">
    <subcellularLocation>
        <location evidence="8">Nucleus</location>
        <location evidence="8">Nuclear pore complex</location>
    </subcellularLocation>
    <subcellularLocation>
        <location evidence="8">Nucleus membrane</location>
    </subcellularLocation>
</comment>
<dbReference type="Gene3D" id="1.10.3450.20">
    <property type="match status" value="1"/>
</dbReference>
<comment type="similarity">
    <text evidence="1 8">Belongs to the nucleoporin Nup84/Nup107 family.</text>
</comment>
<comment type="subunit">
    <text evidence="8">Part of the nuclear pore complex (NPC).</text>
</comment>
<dbReference type="Gene3D" id="1.20.190.50">
    <property type="match status" value="1"/>
</dbReference>
<evidence type="ECO:0000256" key="2">
    <source>
        <dbReference type="ARBA" id="ARBA00022448"/>
    </source>
</evidence>
<keyword evidence="6 8" id="KW-0906">Nuclear pore complex</keyword>
<keyword evidence="8" id="KW-0472">Membrane</keyword>
<evidence type="ECO:0000256" key="6">
    <source>
        <dbReference type="ARBA" id="ARBA00023132"/>
    </source>
</evidence>
<keyword evidence="2 8" id="KW-0813">Transport</keyword>
<keyword evidence="5 8" id="KW-0811">Translocation</keyword>
<evidence type="ECO:0000256" key="1">
    <source>
        <dbReference type="ARBA" id="ARBA00009510"/>
    </source>
</evidence>
<comment type="caution">
    <text evidence="9">The sequence shown here is derived from an EMBL/GenBank/DDBJ whole genome shotgun (WGS) entry which is preliminary data.</text>
</comment>
<dbReference type="EMBL" id="NJHN03000072">
    <property type="protein sequence ID" value="KAH9417825.1"/>
    <property type="molecule type" value="Genomic_DNA"/>
</dbReference>
<comment type="function">
    <text evidence="8">Functions as a component of the nuclear pore complex (NPC).</text>
</comment>
<keyword evidence="3" id="KW-0509">mRNA transport</keyword>
<reference evidence="9 10" key="2">
    <citation type="journal article" date="2022" name="Mol. Biol. Evol.">
        <title>Comparative Genomics Reveals Insights into the Divergent Evolution of Astigmatic Mites and Household Pest Adaptations.</title>
        <authorList>
            <person name="Xiong Q."/>
            <person name="Wan A.T."/>
            <person name="Liu X."/>
            <person name="Fung C.S."/>
            <person name="Xiao X."/>
            <person name="Malainual N."/>
            <person name="Hou J."/>
            <person name="Wang L."/>
            <person name="Wang M."/>
            <person name="Yang K.Y."/>
            <person name="Cui Y."/>
            <person name="Leung E.L."/>
            <person name="Nong W."/>
            <person name="Shin S.K."/>
            <person name="Au S.W."/>
            <person name="Jeong K.Y."/>
            <person name="Chew F.T."/>
            <person name="Hui J.H."/>
            <person name="Leung T.F."/>
            <person name="Tungtrongchitr A."/>
            <person name="Zhong N."/>
            <person name="Liu Z."/>
            <person name="Tsui S.K."/>
        </authorList>
    </citation>
    <scope>NUCLEOTIDE SEQUENCE [LARGE SCALE GENOMIC DNA]</scope>
    <source>
        <strain evidence="9">Derp</strain>
    </source>
</reference>
<evidence type="ECO:0000256" key="4">
    <source>
        <dbReference type="ARBA" id="ARBA00022927"/>
    </source>
</evidence>
<evidence type="ECO:0000313" key="9">
    <source>
        <dbReference type="EMBL" id="KAH9417825.1"/>
    </source>
</evidence>
<evidence type="ECO:0000256" key="7">
    <source>
        <dbReference type="ARBA" id="ARBA00023242"/>
    </source>
</evidence>
<proteinExistence type="inferred from homology"/>
<evidence type="ECO:0000313" key="10">
    <source>
        <dbReference type="Proteomes" id="UP000887458"/>
    </source>
</evidence>
<accession>A0ABQ8J619</accession>
<keyword evidence="10" id="KW-1185">Reference proteome</keyword>
<name>A0ABQ8J619_DERPT</name>
<dbReference type="PANTHER" id="PTHR13003">
    <property type="entry name" value="NUP107-RELATED"/>
    <property type="match status" value="1"/>
</dbReference>
<dbReference type="Pfam" id="PF04121">
    <property type="entry name" value="Nup84_Nup100"/>
    <property type="match status" value="2"/>
</dbReference>
<organism evidence="9 10">
    <name type="scientific">Dermatophagoides pteronyssinus</name>
    <name type="common">European house dust mite</name>
    <dbReference type="NCBI Taxonomy" id="6956"/>
    <lineage>
        <taxon>Eukaryota</taxon>
        <taxon>Metazoa</taxon>
        <taxon>Ecdysozoa</taxon>
        <taxon>Arthropoda</taxon>
        <taxon>Chelicerata</taxon>
        <taxon>Arachnida</taxon>
        <taxon>Acari</taxon>
        <taxon>Acariformes</taxon>
        <taxon>Sarcoptiformes</taxon>
        <taxon>Astigmata</taxon>
        <taxon>Psoroptidia</taxon>
        <taxon>Analgoidea</taxon>
        <taxon>Pyroglyphidae</taxon>
        <taxon>Dermatophagoidinae</taxon>
        <taxon>Dermatophagoides</taxon>
    </lineage>
</organism>
<evidence type="ECO:0000256" key="3">
    <source>
        <dbReference type="ARBA" id="ARBA00022816"/>
    </source>
</evidence>
<dbReference type="InterPro" id="IPR007252">
    <property type="entry name" value="Nup84/Nup107"/>
</dbReference>
<gene>
    <name evidence="9" type="ORF">DERP_013085</name>
</gene>
<keyword evidence="7 8" id="KW-0539">Nucleus</keyword>
<dbReference type="PANTHER" id="PTHR13003:SF2">
    <property type="entry name" value="NUCLEAR PORE COMPLEX PROTEIN NUP107"/>
    <property type="match status" value="1"/>
</dbReference>
<evidence type="ECO:0000256" key="8">
    <source>
        <dbReference type="RuleBase" id="RU365072"/>
    </source>
</evidence>
<protein>
    <recommendedName>
        <fullName evidence="8">Nuclear pore complex protein</fullName>
    </recommendedName>
</protein>